<name>A0AAE1DV60_9GAST</name>
<comment type="caution">
    <text evidence="2">The sequence shown here is derived from an EMBL/GenBank/DDBJ whole genome shotgun (WGS) entry which is preliminary data.</text>
</comment>
<evidence type="ECO:0000313" key="3">
    <source>
        <dbReference type="Proteomes" id="UP001283361"/>
    </source>
</evidence>
<accession>A0AAE1DV60</accession>
<evidence type="ECO:0000313" key="2">
    <source>
        <dbReference type="EMBL" id="KAK3782713.1"/>
    </source>
</evidence>
<dbReference type="AlphaFoldDB" id="A0AAE1DV60"/>
<organism evidence="2 3">
    <name type="scientific">Elysia crispata</name>
    <name type="common">lettuce slug</name>
    <dbReference type="NCBI Taxonomy" id="231223"/>
    <lineage>
        <taxon>Eukaryota</taxon>
        <taxon>Metazoa</taxon>
        <taxon>Spiralia</taxon>
        <taxon>Lophotrochozoa</taxon>
        <taxon>Mollusca</taxon>
        <taxon>Gastropoda</taxon>
        <taxon>Heterobranchia</taxon>
        <taxon>Euthyneura</taxon>
        <taxon>Panpulmonata</taxon>
        <taxon>Sacoglossa</taxon>
        <taxon>Placobranchoidea</taxon>
        <taxon>Plakobranchidae</taxon>
        <taxon>Elysia</taxon>
    </lineage>
</organism>
<evidence type="ECO:0000256" key="1">
    <source>
        <dbReference type="SAM" id="MobiDB-lite"/>
    </source>
</evidence>
<feature type="compositionally biased region" description="Polar residues" evidence="1">
    <location>
        <begin position="72"/>
        <end position="85"/>
    </location>
</feature>
<proteinExistence type="predicted"/>
<feature type="region of interest" description="Disordered" evidence="1">
    <location>
        <begin position="8"/>
        <end position="53"/>
    </location>
</feature>
<reference evidence="2" key="1">
    <citation type="journal article" date="2023" name="G3 (Bethesda)">
        <title>A reference genome for the long-term kleptoplast-retaining sea slug Elysia crispata morphotype clarki.</title>
        <authorList>
            <person name="Eastman K.E."/>
            <person name="Pendleton A.L."/>
            <person name="Shaikh M.A."/>
            <person name="Suttiyut T."/>
            <person name="Ogas R."/>
            <person name="Tomko P."/>
            <person name="Gavelis G."/>
            <person name="Widhalm J.R."/>
            <person name="Wisecaver J.H."/>
        </authorList>
    </citation>
    <scope>NUCLEOTIDE SEQUENCE</scope>
    <source>
        <strain evidence="2">ECLA1</strain>
    </source>
</reference>
<dbReference type="EMBL" id="JAWDGP010002489">
    <property type="protein sequence ID" value="KAK3782713.1"/>
    <property type="molecule type" value="Genomic_DNA"/>
</dbReference>
<protein>
    <submittedName>
        <fullName evidence="2">Uncharacterized protein</fullName>
    </submittedName>
</protein>
<keyword evidence="3" id="KW-1185">Reference proteome</keyword>
<dbReference type="Proteomes" id="UP001283361">
    <property type="component" value="Unassembled WGS sequence"/>
</dbReference>
<sequence length="96" mass="10145">MVLFCAPAPTDPESCGTEETHFARPKGTVTTPLSPSPISGPRPRSERCNHGPSCLPRKVGLSRLSSAQHELTMQPSSSIRGTQSFLAGDSLASRIA</sequence>
<gene>
    <name evidence="2" type="ORF">RRG08_037713</name>
</gene>
<feature type="region of interest" description="Disordered" evidence="1">
    <location>
        <begin position="72"/>
        <end position="96"/>
    </location>
</feature>